<dbReference type="Pfam" id="PF13843">
    <property type="entry name" value="DDE_Tnp_1_7"/>
    <property type="match status" value="1"/>
</dbReference>
<proteinExistence type="predicted"/>
<evidence type="ECO:0000259" key="1">
    <source>
        <dbReference type="Pfam" id="PF13843"/>
    </source>
</evidence>
<dbReference type="PANTHER" id="PTHR46599">
    <property type="entry name" value="PIGGYBAC TRANSPOSABLE ELEMENT-DERIVED PROTEIN 4"/>
    <property type="match status" value="1"/>
</dbReference>
<reference evidence="2 3" key="1">
    <citation type="journal article" date="2022" name="Allergy">
        <title>Genome assembly and annotation of Periplaneta americana reveal a comprehensive cockroach allergen profile.</title>
        <authorList>
            <person name="Wang L."/>
            <person name="Xiong Q."/>
            <person name="Saelim N."/>
            <person name="Wang L."/>
            <person name="Nong W."/>
            <person name="Wan A.T."/>
            <person name="Shi M."/>
            <person name="Liu X."/>
            <person name="Cao Q."/>
            <person name="Hui J.H.L."/>
            <person name="Sookrung N."/>
            <person name="Leung T.F."/>
            <person name="Tungtrongchitr A."/>
            <person name="Tsui S.K.W."/>
        </authorList>
    </citation>
    <scope>NUCLEOTIDE SEQUENCE [LARGE SCALE GENOMIC DNA]</scope>
    <source>
        <strain evidence="2">PWHHKU_190912</strain>
    </source>
</reference>
<name>A0ABQ8U228_PERAM</name>
<organism evidence="2 3">
    <name type="scientific">Periplaneta americana</name>
    <name type="common">American cockroach</name>
    <name type="synonym">Blatta americana</name>
    <dbReference type="NCBI Taxonomy" id="6978"/>
    <lineage>
        <taxon>Eukaryota</taxon>
        <taxon>Metazoa</taxon>
        <taxon>Ecdysozoa</taxon>
        <taxon>Arthropoda</taxon>
        <taxon>Hexapoda</taxon>
        <taxon>Insecta</taxon>
        <taxon>Pterygota</taxon>
        <taxon>Neoptera</taxon>
        <taxon>Polyneoptera</taxon>
        <taxon>Dictyoptera</taxon>
        <taxon>Blattodea</taxon>
        <taxon>Blattoidea</taxon>
        <taxon>Blattidae</taxon>
        <taxon>Blattinae</taxon>
        <taxon>Periplaneta</taxon>
    </lineage>
</organism>
<comment type="caution">
    <text evidence="2">The sequence shown here is derived from an EMBL/GenBank/DDBJ whole genome shotgun (WGS) entry which is preliminary data.</text>
</comment>
<keyword evidence="3" id="KW-1185">Reference proteome</keyword>
<dbReference type="EMBL" id="JAJSOF020000001">
    <property type="protein sequence ID" value="KAJ4451983.1"/>
    <property type="molecule type" value="Genomic_DNA"/>
</dbReference>
<evidence type="ECO:0000313" key="3">
    <source>
        <dbReference type="Proteomes" id="UP001148838"/>
    </source>
</evidence>
<dbReference type="Proteomes" id="UP001148838">
    <property type="component" value="Unassembled WGS sequence"/>
</dbReference>
<protein>
    <recommendedName>
        <fullName evidence="1">PiggyBac transposable element-derived protein domain-containing protein</fullName>
    </recommendedName>
</protein>
<sequence>MCLTDARNGYLHDAYLYSGKGSDERTLTPDEQKVSIPTQAVLRLTAQLQKSNRNVTTDKWLGSIELVKELQDRGLTYVGTLKKNKREILKEFLSHKTRAVDSNIFGFANNVTMVSHVPRKNRAVVLVSSMHHSKTFDDVSGKPEIIAYYNMTKGSVDSLDEKCAQYSCGRRTRRWSMTIFFQNS</sequence>
<evidence type="ECO:0000313" key="2">
    <source>
        <dbReference type="EMBL" id="KAJ4451983.1"/>
    </source>
</evidence>
<dbReference type="PANTHER" id="PTHR46599:SF6">
    <property type="entry name" value="DUAL SPECIFICITY PHOSPHATASE 26"/>
    <property type="match status" value="1"/>
</dbReference>
<accession>A0ABQ8U228</accession>
<dbReference type="InterPro" id="IPR029526">
    <property type="entry name" value="PGBD"/>
</dbReference>
<gene>
    <name evidence="2" type="ORF">ANN_03467</name>
</gene>
<feature type="domain" description="PiggyBac transposable element-derived protein" evidence="1">
    <location>
        <begin position="2"/>
        <end position="181"/>
    </location>
</feature>